<dbReference type="PROSITE" id="PS51257">
    <property type="entry name" value="PROKAR_LIPOPROTEIN"/>
    <property type="match status" value="1"/>
</dbReference>
<comment type="caution">
    <text evidence="1">The sequence shown here is derived from an EMBL/GenBank/DDBJ whole genome shotgun (WGS) entry which is preliminary data.</text>
</comment>
<proteinExistence type="predicted"/>
<sequence length="308" mass="33670">MGWRDRFWSAYGVVVDTTIEITANTLNMVGSLACVIGGAGFAISFAIDEVLNASYYGSVAAMGAVKLSVEFESFDYRINETIPFDDSFQKSDGISYLVKDYLHKDAVQITSAALFSSGTVLRVLGANMKQWQQGRVDKAHYKNRLGVDIPSPTGKEYLYTNAESLFGSLSYTFLSTAVTGAVIKAQVISPTQHLTYPDKGRIQVNEPYYKGPVTEVSIPLAYTFVRNISLDLFGFALLKARAQGLANATYGGGLFLQPADNPPDPPVVLPAALGASAYLVNNFFSKKLIHLRDERIMQETNDNQLSIN</sequence>
<dbReference type="RefSeq" id="WP_250419521.1">
    <property type="nucleotide sequence ID" value="NZ_JAJKBJ010000003.1"/>
</dbReference>
<gene>
    <name evidence="1" type="ORF">LOX96_04100</name>
</gene>
<evidence type="ECO:0000313" key="2">
    <source>
        <dbReference type="Proteomes" id="UP001139721"/>
    </source>
</evidence>
<evidence type="ECO:0000313" key="1">
    <source>
        <dbReference type="EMBL" id="MCL9683263.1"/>
    </source>
</evidence>
<keyword evidence="2" id="KW-1185">Reference proteome</keyword>
<dbReference type="Proteomes" id="UP001139721">
    <property type="component" value="Unassembled WGS sequence"/>
</dbReference>
<dbReference type="EMBL" id="JAJKBJ010000003">
    <property type="protein sequence ID" value="MCL9683263.1"/>
    <property type="molecule type" value="Genomic_DNA"/>
</dbReference>
<dbReference type="AlphaFoldDB" id="A0A9X2CYS7"/>
<accession>A0A9X2CYS7</accession>
<reference evidence="1" key="1">
    <citation type="submission" date="2021-11" db="EMBL/GenBank/DDBJ databases">
        <title>Legionella maioricencis sp. nov., a new species isolated from hot water samples in Mallorca.</title>
        <authorList>
            <person name="Crespi S."/>
            <person name="Drasar V."/>
            <person name="Salva-Serra F."/>
            <person name="Jaen-Luchoro D."/>
            <person name="Pineiro-Iglesias B."/>
            <person name="Aliaga F."/>
            <person name="Fernandez-Juarez V."/>
            <person name="Coll G."/>
            <person name="Moore E.R.B."/>
            <person name="Bennasar-Figueras A."/>
        </authorList>
    </citation>
    <scope>NUCLEOTIDE SEQUENCE</scope>
    <source>
        <strain evidence="1">HCPI-6</strain>
    </source>
</reference>
<protein>
    <submittedName>
        <fullName evidence="1">Uncharacterized protein</fullName>
    </submittedName>
</protein>
<name>A0A9X2CYS7_9GAMM</name>
<organism evidence="1 2">
    <name type="scientific">Legionella maioricensis</name>
    <dbReference type="NCBI Taxonomy" id="2896528"/>
    <lineage>
        <taxon>Bacteria</taxon>
        <taxon>Pseudomonadati</taxon>
        <taxon>Pseudomonadota</taxon>
        <taxon>Gammaproteobacteria</taxon>
        <taxon>Legionellales</taxon>
        <taxon>Legionellaceae</taxon>
        <taxon>Legionella</taxon>
    </lineage>
</organism>